<name>A0A942U650_9BACI</name>
<keyword evidence="11" id="KW-0175">Coiled coil</keyword>
<evidence type="ECO:0000256" key="8">
    <source>
        <dbReference type="ARBA" id="ARBA00022927"/>
    </source>
</evidence>
<dbReference type="InterPro" id="IPR053716">
    <property type="entry name" value="Flag_assembly_chemotaxis_eff"/>
</dbReference>
<evidence type="ECO:0000256" key="7">
    <source>
        <dbReference type="ARBA" id="ARBA00022795"/>
    </source>
</evidence>
<dbReference type="InterPro" id="IPR012823">
    <property type="entry name" value="Flagell_FliJ"/>
</dbReference>
<dbReference type="GO" id="GO:0005886">
    <property type="term" value="C:plasma membrane"/>
    <property type="evidence" value="ECO:0007669"/>
    <property type="project" value="UniProtKB-SubCell"/>
</dbReference>
<dbReference type="GO" id="GO:0006935">
    <property type="term" value="P:chemotaxis"/>
    <property type="evidence" value="ECO:0007669"/>
    <property type="project" value="UniProtKB-KW"/>
</dbReference>
<evidence type="ECO:0000256" key="9">
    <source>
        <dbReference type="ARBA" id="ARBA00023136"/>
    </source>
</evidence>
<comment type="caution">
    <text evidence="12">The sequence shown here is derived from an EMBL/GenBank/DDBJ whole genome shotgun (WGS) entry which is preliminary data.</text>
</comment>
<evidence type="ECO:0000256" key="3">
    <source>
        <dbReference type="ARBA" id="ARBA00020392"/>
    </source>
</evidence>
<sequence length="145" mass="17916">MSFQFRFEKILNMKEKEKESALNEMNMVRKKKEIAEGELLELVERKESYLQDFEQKASLRVTEMLEREQYLYFLDKQIERVKRKVADLTRDFNLKNQLLLSKNQEEKVWSTWREKSFDEYSEKIKRDEQNMLDEMAVIRYFHNRV</sequence>
<proteinExistence type="inferred from homology"/>
<protein>
    <recommendedName>
        <fullName evidence="3">Flagellar FliJ protein</fullName>
    </recommendedName>
</protein>
<dbReference type="EMBL" id="JAGYPF010000002">
    <property type="protein sequence ID" value="MBS4213048.1"/>
    <property type="molecule type" value="Genomic_DNA"/>
</dbReference>
<keyword evidence="10" id="KW-1006">Bacterial flagellum protein export</keyword>
<keyword evidence="8" id="KW-0653">Protein transport</keyword>
<keyword evidence="5" id="KW-1003">Cell membrane</keyword>
<accession>A0A942U650</accession>
<comment type="subcellular location">
    <subcellularLocation>
        <location evidence="1">Cell membrane</location>
        <topology evidence="1">Peripheral membrane protein</topology>
        <orientation evidence="1">Cytoplasmic side</orientation>
    </subcellularLocation>
</comment>
<dbReference type="NCBIfam" id="TIGR02473">
    <property type="entry name" value="flagell_FliJ"/>
    <property type="match status" value="1"/>
</dbReference>
<dbReference type="AlphaFoldDB" id="A0A942U650"/>
<evidence type="ECO:0000256" key="11">
    <source>
        <dbReference type="SAM" id="Coils"/>
    </source>
</evidence>
<organism evidence="12 13">
    <name type="scientific">Neobacillus rhizophilus</name>
    <dbReference type="NCBI Taxonomy" id="2833579"/>
    <lineage>
        <taxon>Bacteria</taxon>
        <taxon>Bacillati</taxon>
        <taxon>Bacillota</taxon>
        <taxon>Bacilli</taxon>
        <taxon>Bacillales</taxon>
        <taxon>Bacillaceae</taxon>
        <taxon>Neobacillus</taxon>
    </lineage>
</organism>
<dbReference type="RefSeq" id="WP_213117561.1">
    <property type="nucleotide sequence ID" value="NZ_JAGYPF010000002.1"/>
</dbReference>
<keyword evidence="4" id="KW-0813">Transport</keyword>
<evidence type="ECO:0000256" key="4">
    <source>
        <dbReference type="ARBA" id="ARBA00022448"/>
    </source>
</evidence>
<keyword evidence="12" id="KW-0282">Flagellum</keyword>
<keyword evidence="12" id="KW-0969">Cilium</keyword>
<keyword evidence="13" id="KW-1185">Reference proteome</keyword>
<dbReference type="GO" id="GO:0071973">
    <property type="term" value="P:bacterial-type flagellum-dependent cell motility"/>
    <property type="evidence" value="ECO:0007669"/>
    <property type="project" value="InterPro"/>
</dbReference>
<evidence type="ECO:0000256" key="6">
    <source>
        <dbReference type="ARBA" id="ARBA00022500"/>
    </source>
</evidence>
<evidence type="ECO:0000256" key="2">
    <source>
        <dbReference type="ARBA" id="ARBA00010004"/>
    </source>
</evidence>
<reference evidence="12" key="1">
    <citation type="submission" date="2021-05" db="EMBL/GenBank/DDBJ databases">
        <title>Novel Bacillus species.</title>
        <authorList>
            <person name="Liu G."/>
        </authorList>
    </citation>
    <scope>NUCLEOTIDE SEQUENCE</scope>
    <source>
        <strain evidence="12">FJAT-49825</strain>
    </source>
</reference>
<dbReference type="GO" id="GO:0015031">
    <property type="term" value="P:protein transport"/>
    <property type="evidence" value="ECO:0007669"/>
    <property type="project" value="UniProtKB-KW"/>
</dbReference>
<dbReference type="Proteomes" id="UP000679749">
    <property type="component" value="Unassembled WGS sequence"/>
</dbReference>
<keyword evidence="9" id="KW-0472">Membrane</keyword>
<comment type="similarity">
    <text evidence="2">Belongs to the FliJ family.</text>
</comment>
<dbReference type="Gene3D" id="1.10.287.1700">
    <property type="match status" value="1"/>
</dbReference>
<dbReference type="GO" id="GO:0009288">
    <property type="term" value="C:bacterial-type flagellum"/>
    <property type="evidence" value="ECO:0007669"/>
    <property type="project" value="InterPro"/>
</dbReference>
<dbReference type="GO" id="GO:0044781">
    <property type="term" value="P:bacterial-type flagellum organization"/>
    <property type="evidence" value="ECO:0007669"/>
    <property type="project" value="UniProtKB-KW"/>
</dbReference>
<keyword evidence="12" id="KW-0966">Cell projection</keyword>
<feature type="coiled-coil region" evidence="11">
    <location>
        <begin position="11"/>
        <end position="38"/>
    </location>
</feature>
<evidence type="ECO:0000256" key="10">
    <source>
        <dbReference type="ARBA" id="ARBA00023225"/>
    </source>
</evidence>
<evidence type="ECO:0000256" key="1">
    <source>
        <dbReference type="ARBA" id="ARBA00004413"/>
    </source>
</evidence>
<gene>
    <name evidence="12" type="primary">fliJ</name>
    <name evidence="12" type="ORF">KHA99_11370</name>
</gene>
<evidence type="ECO:0000256" key="5">
    <source>
        <dbReference type="ARBA" id="ARBA00022475"/>
    </source>
</evidence>
<keyword evidence="7" id="KW-1005">Bacterial flagellum biogenesis</keyword>
<dbReference type="Pfam" id="PF02050">
    <property type="entry name" value="FliJ"/>
    <property type="match status" value="1"/>
</dbReference>
<evidence type="ECO:0000313" key="13">
    <source>
        <dbReference type="Proteomes" id="UP000679749"/>
    </source>
</evidence>
<evidence type="ECO:0000313" key="12">
    <source>
        <dbReference type="EMBL" id="MBS4213048.1"/>
    </source>
</evidence>
<keyword evidence="6" id="KW-0145">Chemotaxis</keyword>